<feature type="non-terminal residue" evidence="2">
    <location>
        <position position="293"/>
    </location>
</feature>
<feature type="compositionally biased region" description="Low complexity" evidence="1">
    <location>
        <begin position="262"/>
        <end position="293"/>
    </location>
</feature>
<organism evidence="2 3">
    <name type="scientific">Oryza sativa subsp. japonica</name>
    <name type="common">Rice</name>
    <dbReference type="NCBI Taxonomy" id="39947"/>
    <lineage>
        <taxon>Eukaryota</taxon>
        <taxon>Viridiplantae</taxon>
        <taxon>Streptophyta</taxon>
        <taxon>Embryophyta</taxon>
        <taxon>Tracheophyta</taxon>
        <taxon>Spermatophyta</taxon>
        <taxon>Magnoliopsida</taxon>
        <taxon>Liliopsida</taxon>
        <taxon>Poales</taxon>
        <taxon>Poaceae</taxon>
        <taxon>BOP clade</taxon>
        <taxon>Oryzoideae</taxon>
        <taxon>Oryzeae</taxon>
        <taxon>Oryzinae</taxon>
        <taxon>Oryza</taxon>
        <taxon>Oryza sativa</taxon>
    </lineage>
</organism>
<reference evidence="2 3" key="2">
    <citation type="journal article" date="2013" name="Plant Cell Physiol.">
        <title>Rice Annotation Project Database (RAP-DB): an integrative and interactive database for rice genomics.</title>
        <authorList>
            <person name="Sakai H."/>
            <person name="Lee S.S."/>
            <person name="Tanaka T."/>
            <person name="Numa H."/>
            <person name="Kim J."/>
            <person name="Kawahara Y."/>
            <person name="Wakimoto H."/>
            <person name="Yang C.C."/>
            <person name="Iwamoto M."/>
            <person name="Abe T."/>
            <person name="Yamada Y."/>
            <person name="Muto A."/>
            <person name="Inokuchi H."/>
            <person name="Ikemura T."/>
            <person name="Matsumoto T."/>
            <person name="Sasaki T."/>
            <person name="Itoh T."/>
        </authorList>
    </citation>
    <scope>NUCLEOTIDE SEQUENCE [LARGE SCALE GENOMIC DNA]</scope>
    <source>
        <strain evidence="3">cv. Nipponbare</strain>
    </source>
</reference>
<reference evidence="2 3" key="3">
    <citation type="journal article" date="2013" name="Rice">
        <title>Improvement of the Oryza sativa Nipponbare reference genome using next generation sequence and optical map data.</title>
        <authorList>
            <person name="Kawahara Y."/>
            <person name="de la Bastide M."/>
            <person name="Hamilton J.P."/>
            <person name="Kanamori H."/>
            <person name="McCombie W.R."/>
            <person name="Ouyang S."/>
            <person name="Schwartz D.C."/>
            <person name="Tanaka T."/>
            <person name="Wu J."/>
            <person name="Zhou S."/>
            <person name="Childs K.L."/>
            <person name="Davidson R.M."/>
            <person name="Lin H."/>
            <person name="Quesada-Ocampo L."/>
            <person name="Vaillancourt B."/>
            <person name="Sakai H."/>
            <person name="Lee S.S."/>
            <person name="Kim J."/>
            <person name="Numa H."/>
            <person name="Itoh T."/>
            <person name="Buell C.R."/>
            <person name="Matsumoto T."/>
        </authorList>
    </citation>
    <scope>NUCLEOTIDE SEQUENCE [LARGE SCALE GENOMIC DNA]</scope>
    <source>
        <strain evidence="3">cv. Nipponbare</strain>
    </source>
</reference>
<dbReference type="PaxDb" id="39947-A0A0P0VEF4"/>
<dbReference type="InParanoid" id="A0A0P0VEF4"/>
<evidence type="ECO:0000256" key="1">
    <source>
        <dbReference type="SAM" id="MobiDB-lite"/>
    </source>
</evidence>
<keyword evidence="3" id="KW-1185">Reference proteome</keyword>
<feature type="region of interest" description="Disordered" evidence="1">
    <location>
        <begin position="260"/>
        <end position="293"/>
    </location>
</feature>
<name>A0A0P0VEF4_ORYSJ</name>
<evidence type="ECO:0000313" key="3">
    <source>
        <dbReference type="Proteomes" id="UP000059680"/>
    </source>
</evidence>
<reference evidence="3" key="1">
    <citation type="journal article" date="2005" name="Nature">
        <title>The map-based sequence of the rice genome.</title>
        <authorList>
            <consortium name="International rice genome sequencing project (IRGSP)"/>
            <person name="Matsumoto T."/>
            <person name="Wu J."/>
            <person name="Kanamori H."/>
            <person name="Katayose Y."/>
            <person name="Fujisawa M."/>
            <person name="Namiki N."/>
            <person name="Mizuno H."/>
            <person name="Yamamoto K."/>
            <person name="Antonio B.A."/>
            <person name="Baba T."/>
            <person name="Sakata K."/>
            <person name="Nagamura Y."/>
            <person name="Aoki H."/>
            <person name="Arikawa K."/>
            <person name="Arita K."/>
            <person name="Bito T."/>
            <person name="Chiden Y."/>
            <person name="Fujitsuka N."/>
            <person name="Fukunaka R."/>
            <person name="Hamada M."/>
            <person name="Harada C."/>
            <person name="Hayashi A."/>
            <person name="Hijishita S."/>
            <person name="Honda M."/>
            <person name="Hosokawa S."/>
            <person name="Ichikawa Y."/>
            <person name="Idonuma A."/>
            <person name="Iijima M."/>
            <person name="Ikeda M."/>
            <person name="Ikeno M."/>
            <person name="Ito K."/>
            <person name="Ito S."/>
            <person name="Ito T."/>
            <person name="Ito Y."/>
            <person name="Ito Y."/>
            <person name="Iwabuchi A."/>
            <person name="Kamiya K."/>
            <person name="Karasawa W."/>
            <person name="Kurita K."/>
            <person name="Katagiri S."/>
            <person name="Kikuta A."/>
            <person name="Kobayashi H."/>
            <person name="Kobayashi N."/>
            <person name="Machita K."/>
            <person name="Maehara T."/>
            <person name="Masukawa M."/>
            <person name="Mizubayashi T."/>
            <person name="Mukai Y."/>
            <person name="Nagasaki H."/>
            <person name="Nagata Y."/>
            <person name="Naito S."/>
            <person name="Nakashima M."/>
            <person name="Nakama Y."/>
            <person name="Nakamichi Y."/>
            <person name="Nakamura M."/>
            <person name="Meguro A."/>
            <person name="Negishi M."/>
            <person name="Ohta I."/>
            <person name="Ohta T."/>
            <person name="Okamoto M."/>
            <person name="Ono N."/>
            <person name="Saji S."/>
            <person name="Sakaguchi M."/>
            <person name="Sakai K."/>
            <person name="Shibata M."/>
            <person name="Shimokawa T."/>
            <person name="Song J."/>
            <person name="Takazaki Y."/>
            <person name="Terasawa K."/>
            <person name="Tsugane M."/>
            <person name="Tsuji K."/>
            <person name="Ueda S."/>
            <person name="Waki K."/>
            <person name="Yamagata H."/>
            <person name="Yamamoto M."/>
            <person name="Yamamoto S."/>
            <person name="Yamane H."/>
            <person name="Yoshiki S."/>
            <person name="Yoshihara R."/>
            <person name="Yukawa K."/>
            <person name="Zhong H."/>
            <person name="Yano M."/>
            <person name="Yuan Q."/>
            <person name="Ouyang S."/>
            <person name="Liu J."/>
            <person name="Jones K.M."/>
            <person name="Gansberger K."/>
            <person name="Moffat K."/>
            <person name="Hill J."/>
            <person name="Bera J."/>
            <person name="Fadrosh D."/>
            <person name="Jin S."/>
            <person name="Johri S."/>
            <person name="Kim M."/>
            <person name="Overton L."/>
            <person name="Reardon M."/>
            <person name="Tsitrin T."/>
            <person name="Vuong H."/>
            <person name="Weaver B."/>
            <person name="Ciecko A."/>
            <person name="Tallon L."/>
            <person name="Jackson J."/>
            <person name="Pai G."/>
            <person name="Aken S.V."/>
            <person name="Utterback T."/>
            <person name="Reidmuller S."/>
            <person name="Feldblyum T."/>
            <person name="Hsiao J."/>
            <person name="Zismann V."/>
            <person name="Iobst S."/>
            <person name="de Vazeille A.R."/>
            <person name="Buell C.R."/>
            <person name="Ying K."/>
            <person name="Li Y."/>
            <person name="Lu T."/>
            <person name="Huang Y."/>
            <person name="Zhao Q."/>
            <person name="Feng Q."/>
            <person name="Zhang L."/>
            <person name="Zhu J."/>
            <person name="Weng Q."/>
            <person name="Mu J."/>
            <person name="Lu Y."/>
            <person name="Fan D."/>
            <person name="Liu Y."/>
            <person name="Guan J."/>
            <person name="Zhang Y."/>
            <person name="Yu S."/>
            <person name="Liu X."/>
            <person name="Zhang Y."/>
            <person name="Hong G."/>
            <person name="Han B."/>
            <person name="Choisne N."/>
            <person name="Demange N."/>
            <person name="Orjeda G."/>
            <person name="Samain S."/>
            <person name="Cattolico L."/>
            <person name="Pelletier E."/>
            <person name="Couloux A."/>
            <person name="Segurens B."/>
            <person name="Wincker P."/>
            <person name="D'Hont A."/>
            <person name="Scarpelli C."/>
            <person name="Weissenbach J."/>
            <person name="Salanoubat M."/>
            <person name="Quetier F."/>
            <person name="Yu Y."/>
            <person name="Kim H.R."/>
            <person name="Rambo T."/>
            <person name="Currie J."/>
            <person name="Collura K."/>
            <person name="Luo M."/>
            <person name="Yang T."/>
            <person name="Ammiraju J.S.S."/>
            <person name="Engler F."/>
            <person name="Soderlund C."/>
            <person name="Wing R.A."/>
            <person name="Palmer L.E."/>
            <person name="de la Bastide M."/>
            <person name="Spiegel L."/>
            <person name="Nascimento L."/>
            <person name="Zutavern T."/>
            <person name="O'Shaughnessy A."/>
            <person name="Dike S."/>
            <person name="Dedhia N."/>
            <person name="Preston R."/>
            <person name="Balija V."/>
            <person name="McCombie W.R."/>
            <person name="Chow T."/>
            <person name="Chen H."/>
            <person name="Chung M."/>
            <person name="Chen C."/>
            <person name="Shaw J."/>
            <person name="Wu H."/>
            <person name="Hsiao K."/>
            <person name="Chao Y."/>
            <person name="Chu M."/>
            <person name="Cheng C."/>
            <person name="Hour A."/>
            <person name="Lee P."/>
            <person name="Lin S."/>
            <person name="Lin Y."/>
            <person name="Liou J."/>
            <person name="Liu S."/>
            <person name="Hsing Y."/>
            <person name="Raghuvanshi S."/>
            <person name="Mohanty A."/>
            <person name="Bharti A.K."/>
            <person name="Gaur A."/>
            <person name="Gupta V."/>
            <person name="Kumar D."/>
            <person name="Ravi V."/>
            <person name="Vij S."/>
            <person name="Kapur A."/>
            <person name="Khurana P."/>
            <person name="Khurana P."/>
            <person name="Khurana J.P."/>
            <person name="Tyagi A.K."/>
            <person name="Gaikwad K."/>
            <person name="Singh A."/>
            <person name="Dalal V."/>
            <person name="Srivastava S."/>
            <person name="Dixit A."/>
            <person name="Pal A.K."/>
            <person name="Ghazi I.A."/>
            <person name="Yadav M."/>
            <person name="Pandit A."/>
            <person name="Bhargava A."/>
            <person name="Sureshbabu K."/>
            <person name="Batra K."/>
            <person name="Sharma T.R."/>
            <person name="Mohapatra T."/>
            <person name="Singh N.K."/>
            <person name="Messing J."/>
            <person name="Nelson A.B."/>
            <person name="Fuks G."/>
            <person name="Kavchok S."/>
            <person name="Keizer G."/>
            <person name="Linton E."/>
            <person name="Llaca V."/>
            <person name="Song R."/>
            <person name="Tanyolac B."/>
            <person name="Young S."/>
            <person name="Ho-Il K."/>
            <person name="Hahn J.H."/>
            <person name="Sangsakoo G."/>
            <person name="Vanavichit A."/>
            <person name="de Mattos Luiz.A.T."/>
            <person name="Zimmer P.D."/>
            <person name="Malone G."/>
            <person name="Dellagostin O."/>
            <person name="de Oliveira A.C."/>
            <person name="Bevan M."/>
            <person name="Bancroft I."/>
            <person name="Minx P."/>
            <person name="Cordum H."/>
            <person name="Wilson R."/>
            <person name="Cheng Z."/>
            <person name="Jin W."/>
            <person name="Jiang J."/>
            <person name="Leong S.A."/>
            <person name="Iwama H."/>
            <person name="Gojobori T."/>
            <person name="Itoh T."/>
            <person name="Niimura Y."/>
            <person name="Fujii Y."/>
            <person name="Habara T."/>
            <person name="Sakai H."/>
            <person name="Sato Y."/>
            <person name="Wilson G."/>
            <person name="Kumar K."/>
            <person name="McCouch S."/>
            <person name="Juretic N."/>
            <person name="Hoen D."/>
            <person name="Wright S."/>
            <person name="Bruskiewich R."/>
            <person name="Bureau T."/>
            <person name="Miyao A."/>
            <person name="Hirochika H."/>
            <person name="Nishikawa T."/>
            <person name="Kadowaki K."/>
            <person name="Sugiura M."/>
            <person name="Burr B."/>
            <person name="Sasaki T."/>
        </authorList>
    </citation>
    <scope>NUCLEOTIDE SEQUENCE [LARGE SCALE GENOMIC DNA]</scope>
    <source>
        <strain evidence="3">cv. Nipponbare</strain>
    </source>
</reference>
<gene>
    <name evidence="2" type="ordered locus">Os02g0131500</name>
    <name evidence="2" type="ORF">OSNPB_020131500</name>
</gene>
<evidence type="ECO:0000313" key="2">
    <source>
        <dbReference type="EMBL" id="BAS76820.1"/>
    </source>
</evidence>
<accession>A0A0P0VEF4</accession>
<sequence>MCWGRDPVKPLPIRDNESLKLELGLEEIGDEEVVGVHLDAIPAGEGHHHRGHPLRHGAVVGRHVHRHQLPERRHRVVLVHAARRAAVADVVLRARRHARPPAGDEGDAAAAAGRDLALEAGDDGGHALHHPGVLAEALVAAAPPRVPAHRHAWREHVRDPRRPHLRRHRRADPLRQIRVPGAAEADVVGEDGGLVDVAVAMDGVDAVDHGDPEARRHGAALHLVHHRHPRRRRRLRRRHAAAAAQHAPCNLRDIYSWRSRARSATSGRSSPPASSAGVGRRSSCSAAASSPCT</sequence>
<proteinExistence type="predicted"/>
<dbReference type="Proteomes" id="UP000059680">
    <property type="component" value="Chromosome 2"/>
</dbReference>
<dbReference type="AlphaFoldDB" id="A0A0P0VEF4"/>
<protein>
    <submittedName>
        <fullName evidence="2">Os02g0131500 protein</fullName>
    </submittedName>
</protein>
<dbReference type="EMBL" id="AP014958">
    <property type="protein sequence ID" value="BAS76820.1"/>
    <property type="molecule type" value="Genomic_DNA"/>
</dbReference>